<comment type="subcellular location">
    <subcellularLocation>
        <location evidence="3">Cell membrane</location>
        <topology evidence="3">Peripheral membrane protein</topology>
        <orientation evidence="3">Cytoplasmic side</orientation>
    </subcellularLocation>
</comment>
<evidence type="ECO:0000256" key="4">
    <source>
        <dbReference type="RuleBase" id="RU003456"/>
    </source>
</evidence>
<dbReference type="InterPro" id="IPR020396">
    <property type="entry name" value="NADH_UbQ_OxRdtase_CS"/>
</dbReference>
<proteinExistence type="inferred from homology"/>
<keyword evidence="3 4" id="KW-0520">NAD</keyword>
<keyword evidence="3" id="KW-0472">Membrane</keyword>
<comment type="similarity">
    <text evidence="1 3 4">Belongs to the complex I 30 kDa subunit family.</text>
</comment>
<evidence type="ECO:0000313" key="7">
    <source>
        <dbReference type="EMBL" id="SHE66356.1"/>
    </source>
</evidence>
<organism evidence="7 8">
    <name type="scientific">Desulfacinum infernum DSM 9756</name>
    <dbReference type="NCBI Taxonomy" id="1121391"/>
    <lineage>
        <taxon>Bacteria</taxon>
        <taxon>Pseudomonadati</taxon>
        <taxon>Thermodesulfobacteriota</taxon>
        <taxon>Syntrophobacteria</taxon>
        <taxon>Syntrophobacterales</taxon>
        <taxon>Syntrophobacteraceae</taxon>
        <taxon>Desulfacinum</taxon>
    </lineage>
</organism>
<accession>A0A1M4VBN9</accession>
<dbReference type="Proteomes" id="UP000184076">
    <property type="component" value="Unassembled WGS sequence"/>
</dbReference>
<dbReference type="RefSeq" id="WP_073036855.1">
    <property type="nucleotide sequence ID" value="NZ_FQVB01000006.1"/>
</dbReference>
<evidence type="ECO:0000256" key="3">
    <source>
        <dbReference type="HAMAP-Rule" id="MF_01357"/>
    </source>
</evidence>
<comment type="function">
    <text evidence="3">NDH-1 shuttles electrons from NADH, via FMN and iron-sulfur (Fe-S) centers, to quinones in the respiratory chain. The immediate electron acceptor for the enzyme in this species is believed to be ubiquinone. Couples the redox reaction to proton translocation (for every two electrons transferred, four hydrogen ions are translocated across the cytoplasmic membrane), and thus conserves the redox energy in a proton gradient.</text>
</comment>
<dbReference type="InterPro" id="IPR010218">
    <property type="entry name" value="NADH_DH_suC"/>
</dbReference>
<keyword evidence="3 5" id="KW-0874">Quinone</keyword>
<sequence length="160" mass="18882">MSRPGETRLWVEEVLEGLPADAVLERGVFRDQWWAVVPRDRLLEVMKELRDRWGFRYLSDVTAVDYLPKRPRFQLVYHVWCHEKSALLRVKTWAEGDPPGVPSLTPLWSAAGWLEREVYDLFGIHFQGHPDLRRILLPPDWEGHPLRKDYPTEGPDWDLD</sequence>
<dbReference type="SUPFAM" id="SSF143243">
    <property type="entry name" value="Nqo5-like"/>
    <property type="match status" value="1"/>
</dbReference>
<comment type="catalytic activity">
    <reaction evidence="3 5">
        <text>a quinone + NADH + 5 H(+)(in) = a quinol + NAD(+) + 4 H(+)(out)</text>
        <dbReference type="Rhea" id="RHEA:57888"/>
        <dbReference type="ChEBI" id="CHEBI:15378"/>
        <dbReference type="ChEBI" id="CHEBI:24646"/>
        <dbReference type="ChEBI" id="CHEBI:57540"/>
        <dbReference type="ChEBI" id="CHEBI:57945"/>
        <dbReference type="ChEBI" id="CHEBI:132124"/>
    </reaction>
</comment>
<evidence type="ECO:0000259" key="6">
    <source>
        <dbReference type="Pfam" id="PF00329"/>
    </source>
</evidence>
<evidence type="ECO:0000256" key="5">
    <source>
        <dbReference type="RuleBase" id="RU003582"/>
    </source>
</evidence>
<dbReference type="GO" id="GO:0048038">
    <property type="term" value="F:quinone binding"/>
    <property type="evidence" value="ECO:0007669"/>
    <property type="project" value="UniProtKB-KW"/>
</dbReference>
<dbReference type="OrthoDB" id="9803286at2"/>
<keyword evidence="8" id="KW-1185">Reference proteome</keyword>
<dbReference type="GO" id="GO:0008137">
    <property type="term" value="F:NADH dehydrogenase (ubiquinone) activity"/>
    <property type="evidence" value="ECO:0007669"/>
    <property type="project" value="InterPro"/>
</dbReference>
<keyword evidence="3 4" id="KW-1278">Translocase</keyword>
<feature type="domain" description="NADH:ubiquinone oxidoreductase 30kDa subunit" evidence="6">
    <location>
        <begin position="36"/>
        <end position="155"/>
    </location>
</feature>
<evidence type="ECO:0000313" key="8">
    <source>
        <dbReference type="Proteomes" id="UP000184076"/>
    </source>
</evidence>
<dbReference type="EMBL" id="FQVB01000006">
    <property type="protein sequence ID" value="SHE66356.1"/>
    <property type="molecule type" value="Genomic_DNA"/>
</dbReference>
<dbReference type="EC" id="7.1.1.-" evidence="3"/>
<keyword evidence="2 3" id="KW-0813">Transport</keyword>
<dbReference type="NCBIfam" id="TIGR01961">
    <property type="entry name" value="NuoC_fam"/>
    <property type="match status" value="1"/>
</dbReference>
<dbReference type="Gene3D" id="3.30.460.80">
    <property type="entry name" value="NADH:ubiquinone oxidoreductase, 30kDa subunit"/>
    <property type="match status" value="1"/>
</dbReference>
<dbReference type="InterPro" id="IPR001268">
    <property type="entry name" value="NADH_UbQ_OxRdtase_30kDa_su"/>
</dbReference>
<dbReference type="GO" id="GO:0050136">
    <property type="term" value="F:NADH dehydrogenase (quinone) (non-electrogenic) activity"/>
    <property type="evidence" value="ECO:0007669"/>
    <property type="project" value="UniProtKB-UniRule"/>
</dbReference>
<keyword evidence="3" id="KW-1003">Cell membrane</keyword>
<gene>
    <name evidence="3" type="primary">nuoC</name>
    <name evidence="7" type="ORF">SAMN02745206_00618</name>
</gene>
<comment type="subunit">
    <text evidence="3">NDH-1 is composed of 14 different subunits. Subunits NuoB, C, D, E, F, and G constitute the peripheral sector of the complex.</text>
</comment>
<name>A0A1M4VBN9_9BACT</name>
<protein>
    <recommendedName>
        <fullName evidence="3">NADH-quinone oxidoreductase subunit C</fullName>
        <ecNumber evidence="3">7.1.1.-</ecNumber>
    </recommendedName>
    <alternativeName>
        <fullName evidence="3">NADH dehydrogenase I subunit C</fullName>
    </alternativeName>
    <alternativeName>
        <fullName evidence="3">NDH-1 subunit C</fullName>
    </alternativeName>
</protein>
<dbReference type="PANTHER" id="PTHR10884:SF14">
    <property type="entry name" value="NADH DEHYDROGENASE [UBIQUINONE] IRON-SULFUR PROTEIN 3, MITOCHONDRIAL"/>
    <property type="match status" value="1"/>
</dbReference>
<keyword evidence="3" id="KW-0830">Ubiquinone</keyword>
<dbReference type="PROSITE" id="PS00542">
    <property type="entry name" value="COMPLEX1_30K"/>
    <property type="match status" value="1"/>
</dbReference>
<reference evidence="8" key="1">
    <citation type="submission" date="2016-11" db="EMBL/GenBank/DDBJ databases">
        <authorList>
            <person name="Varghese N."/>
            <person name="Submissions S."/>
        </authorList>
    </citation>
    <scope>NUCLEOTIDE SEQUENCE [LARGE SCALE GENOMIC DNA]</scope>
    <source>
        <strain evidence="8">DSM 9756</strain>
    </source>
</reference>
<dbReference type="PANTHER" id="PTHR10884">
    <property type="entry name" value="NADH DEHYDROGENASE UBIQUINONE IRON-SULFUR PROTEIN 3"/>
    <property type="match status" value="1"/>
</dbReference>
<evidence type="ECO:0000256" key="2">
    <source>
        <dbReference type="ARBA" id="ARBA00022448"/>
    </source>
</evidence>
<evidence type="ECO:0000256" key="1">
    <source>
        <dbReference type="ARBA" id="ARBA00007569"/>
    </source>
</evidence>
<dbReference type="Pfam" id="PF00329">
    <property type="entry name" value="Complex1_30kDa"/>
    <property type="match status" value="1"/>
</dbReference>
<dbReference type="InterPro" id="IPR037232">
    <property type="entry name" value="NADH_quin_OxRdtase_su_C/D-like"/>
</dbReference>
<dbReference type="AlphaFoldDB" id="A0A1M4VBN9"/>
<dbReference type="HAMAP" id="MF_01357">
    <property type="entry name" value="NDH1_NuoC"/>
    <property type="match status" value="1"/>
</dbReference>
<dbReference type="GO" id="GO:0005886">
    <property type="term" value="C:plasma membrane"/>
    <property type="evidence" value="ECO:0007669"/>
    <property type="project" value="UniProtKB-SubCell"/>
</dbReference>
<dbReference type="STRING" id="1121391.SAMN02745206_00618"/>